<keyword evidence="9" id="KW-1185">Reference proteome</keyword>
<evidence type="ECO:0000259" key="7">
    <source>
        <dbReference type="Pfam" id="PF23914"/>
    </source>
</evidence>
<dbReference type="PANTHER" id="PTHR47870:SF4">
    <property type="entry name" value="CYTOCHROME C-TYPE BIOGENESIS PROTEIN CYCH"/>
    <property type="match status" value="1"/>
</dbReference>
<comment type="caution">
    <text evidence="8">The sequence shown here is derived from an EMBL/GenBank/DDBJ whole genome shotgun (WGS) entry which is preliminary data.</text>
</comment>
<evidence type="ECO:0000259" key="6">
    <source>
        <dbReference type="Pfam" id="PF23892"/>
    </source>
</evidence>
<gene>
    <name evidence="8" type="ORF">GCM10022228_08410</name>
</gene>
<evidence type="ECO:0000256" key="2">
    <source>
        <dbReference type="ARBA" id="ARBA00022737"/>
    </source>
</evidence>
<dbReference type="Pfam" id="PF23892">
    <property type="entry name" value="Ig_CycH"/>
    <property type="match status" value="1"/>
</dbReference>
<evidence type="ECO:0000313" key="8">
    <source>
        <dbReference type="EMBL" id="GAA3900263.1"/>
    </source>
</evidence>
<dbReference type="InterPro" id="IPR051263">
    <property type="entry name" value="C-type_cytochrome_biogenesis"/>
</dbReference>
<evidence type="ECO:0000256" key="3">
    <source>
        <dbReference type="ARBA" id="ARBA00022748"/>
    </source>
</evidence>
<proteinExistence type="predicted"/>
<dbReference type="EMBL" id="BAAAZT010000030">
    <property type="protein sequence ID" value="GAA3900263.1"/>
    <property type="molecule type" value="Genomic_DNA"/>
</dbReference>
<accession>A0ABP7LEA8</accession>
<dbReference type="RefSeq" id="WP_344702600.1">
    <property type="nucleotide sequence ID" value="NZ_BAAAZT010000030.1"/>
</dbReference>
<evidence type="ECO:0008006" key="10">
    <source>
        <dbReference type="Google" id="ProtNLM"/>
    </source>
</evidence>
<feature type="domain" description="Cytochrome c-type biogenesis protein H Ig-like" evidence="6">
    <location>
        <begin position="297"/>
        <end position="404"/>
    </location>
</feature>
<organism evidence="8 9">
    <name type="scientific">Halomonas cibimaris</name>
    <dbReference type="NCBI Taxonomy" id="657012"/>
    <lineage>
        <taxon>Bacteria</taxon>
        <taxon>Pseudomonadati</taxon>
        <taxon>Pseudomonadota</taxon>
        <taxon>Gammaproteobacteria</taxon>
        <taxon>Oceanospirillales</taxon>
        <taxon>Halomonadaceae</taxon>
        <taxon>Halomonas</taxon>
    </lineage>
</organism>
<reference evidence="9" key="1">
    <citation type="journal article" date="2019" name="Int. J. Syst. Evol. Microbiol.">
        <title>The Global Catalogue of Microorganisms (GCM) 10K type strain sequencing project: providing services to taxonomists for standard genome sequencing and annotation.</title>
        <authorList>
            <consortium name="The Broad Institute Genomics Platform"/>
            <consortium name="The Broad Institute Genome Sequencing Center for Infectious Disease"/>
            <person name="Wu L."/>
            <person name="Ma J."/>
        </authorList>
    </citation>
    <scope>NUCLEOTIDE SEQUENCE [LARGE SCALE GENOMIC DNA]</scope>
    <source>
        <strain evidence="9">JCM 16914</strain>
    </source>
</reference>
<evidence type="ECO:0000313" key="9">
    <source>
        <dbReference type="Proteomes" id="UP001500133"/>
    </source>
</evidence>
<keyword evidence="2" id="KW-0677">Repeat</keyword>
<keyword evidence="5" id="KW-1133">Transmembrane helix</keyword>
<dbReference type="Gene3D" id="1.25.40.10">
    <property type="entry name" value="Tetratricopeptide repeat domain"/>
    <property type="match status" value="1"/>
</dbReference>
<keyword evidence="3" id="KW-0201">Cytochrome c-type biogenesis</keyword>
<keyword evidence="5" id="KW-0812">Transmembrane</keyword>
<evidence type="ECO:0000256" key="4">
    <source>
        <dbReference type="ARBA" id="ARBA00022803"/>
    </source>
</evidence>
<dbReference type="InterPro" id="IPR056413">
    <property type="entry name" value="TPR_CcmH_CycH"/>
</dbReference>
<feature type="transmembrane region" description="Helical" evidence="5">
    <location>
        <begin position="6"/>
        <end position="23"/>
    </location>
</feature>
<dbReference type="InterPro" id="IPR017560">
    <property type="entry name" value="Cyt_c_biogenesis_CcmI"/>
</dbReference>
<sequence>MTLLWIGFAVLLLLALGFLALPLRQSRRLHDTLVDNDANDTATEQNVAIFNRRLASLEAARERGDVSQTQYDEDRLELERNLLDDTRRLSHRPLKAARAGRLAVPALMLAVVLASVVWYQRQGAEGDLALYAVQQEVQSDPEGSLAMYLERMEAQAQRQPDNPSVWGELFPLYRQTGQPQKAANALENLIELEGRHPSLLAQLAQIRFFMADRKLTAELEALVDEIRQKDPREPTMLSVMGVHAFDNGNYKAAIDRWRRAAANLQNPETVQSLKQGIKVAQQRLGIEPDAVEPGQGVKVRVALDEALRDRVPGDATVFVTARDLEGEKPPLAVKRTTVAALPETVTLSERDAMSPQASMADTDRVRLVVRVSPSGQATPQPGDLFGDVDKVAVGALEGSDAVDVRVNRVFE</sequence>
<evidence type="ECO:0000256" key="1">
    <source>
        <dbReference type="ARBA" id="ARBA00004196"/>
    </source>
</evidence>
<dbReference type="InterPro" id="IPR056412">
    <property type="entry name" value="Ig_CycH"/>
</dbReference>
<keyword evidence="5" id="KW-0472">Membrane</keyword>
<dbReference type="Pfam" id="PF23914">
    <property type="entry name" value="TPR_CcmH_CycH"/>
    <property type="match status" value="1"/>
</dbReference>
<dbReference type="InterPro" id="IPR011990">
    <property type="entry name" value="TPR-like_helical_dom_sf"/>
</dbReference>
<dbReference type="PANTHER" id="PTHR47870">
    <property type="entry name" value="CYTOCHROME C-TYPE BIOGENESIS PROTEIN CCMH"/>
    <property type="match status" value="1"/>
</dbReference>
<dbReference type="Proteomes" id="UP001500133">
    <property type="component" value="Unassembled WGS sequence"/>
</dbReference>
<keyword evidence="4" id="KW-0802">TPR repeat</keyword>
<dbReference type="NCBIfam" id="TIGR03142">
    <property type="entry name" value="cytochro_ccmI"/>
    <property type="match status" value="1"/>
</dbReference>
<feature type="domain" description="Cytochrome c-type biogenesis protein H TPR" evidence="7">
    <location>
        <begin position="157"/>
        <end position="265"/>
    </location>
</feature>
<evidence type="ECO:0000256" key="5">
    <source>
        <dbReference type="SAM" id="Phobius"/>
    </source>
</evidence>
<protein>
    <recommendedName>
        <fullName evidence="10">C-type cytochrome biogenesis protein CcmI</fullName>
    </recommendedName>
</protein>
<dbReference type="SUPFAM" id="SSF48452">
    <property type="entry name" value="TPR-like"/>
    <property type="match status" value="1"/>
</dbReference>
<comment type="subcellular location">
    <subcellularLocation>
        <location evidence="1">Cell envelope</location>
    </subcellularLocation>
</comment>
<name>A0ABP7LEA8_9GAMM</name>
<feature type="transmembrane region" description="Helical" evidence="5">
    <location>
        <begin position="102"/>
        <end position="119"/>
    </location>
</feature>